<keyword evidence="4 8" id="KW-0032">Aminotransferase</keyword>
<dbReference type="GO" id="GO:0005829">
    <property type="term" value="C:cytosol"/>
    <property type="evidence" value="ECO:0007669"/>
    <property type="project" value="TreeGrafter"/>
</dbReference>
<dbReference type="PANTHER" id="PTHR11879:SF22">
    <property type="entry name" value="ASPARTATE AMINOTRANSFERASE, MITOCHONDRIAL"/>
    <property type="match status" value="1"/>
</dbReference>
<dbReference type="GO" id="GO:0030170">
    <property type="term" value="F:pyridoxal phosphate binding"/>
    <property type="evidence" value="ECO:0007669"/>
    <property type="project" value="InterPro"/>
</dbReference>
<name>A0A327Z543_9ACTN</name>
<dbReference type="GO" id="GO:0033585">
    <property type="term" value="P:L-phenylalanine biosynthetic process from chorismate via phenylpyruvate"/>
    <property type="evidence" value="ECO:0007669"/>
    <property type="project" value="TreeGrafter"/>
</dbReference>
<organism evidence="8 9">
    <name type="scientific">Actinoplanes lutulentus</name>
    <dbReference type="NCBI Taxonomy" id="1287878"/>
    <lineage>
        <taxon>Bacteria</taxon>
        <taxon>Bacillati</taxon>
        <taxon>Actinomycetota</taxon>
        <taxon>Actinomycetes</taxon>
        <taxon>Micromonosporales</taxon>
        <taxon>Micromonosporaceae</taxon>
        <taxon>Actinoplanes</taxon>
    </lineage>
</organism>
<evidence type="ECO:0000256" key="1">
    <source>
        <dbReference type="ARBA" id="ARBA00001933"/>
    </source>
</evidence>
<dbReference type="Proteomes" id="UP000249341">
    <property type="component" value="Unassembled WGS sequence"/>
</dbReference>
<dbReference type="PANTHER" id="PTHR11879">
    <property type="entry name" value="ASPARTATE AMINOTRANSFERASE"/>
    <property type="match status" value="1"/>
</dbReference>
<keyword evidence="6" id="KW-0663">Pyridoxal phosphate</keyword>
<evidence type="ECO:0000313" key="8">
    <source>
        <dbReference type="EMBL" id="RAK25650.1"/>
    </source>
</evidence>
<comment type="cofactor">
    <cofactor evidence="1">
        <name>pyridoxal 5'-phosphate</name>
        <dbReference type="ChEBI" id="CHEBI:597326"/>
    </cofactor>
</comment>
<evidence type="ECO:0000256" key="5">
    <source>
        <dbReference type="ARBA" id="ARBA00022679"/>
    </source>
</evidence>
<evidence type="ECO:0000256" key="3">
    <source>
        <dbReference type="ARBA" id="ARBA00011738"/>
    </source>
</evidence>
<comment type="subunit">
    <text evidence="3">Homodimer.</text>
</comment>
<protein>
    <submittedName>
        <fullName evidence="8">Aspartate aminotransferase/aromatic-amino-acid transaminase</fullName>
    </submittedName>
</protein>
<dbReference type="EMBL" id="QLMJ01000031">
    <property type="protein sequence ID" value="RAK25650.1"/>
    <property type="molecule type" value="Genomic_DNA"/>
</dbReference>
<dbReference type="Gene3D" id="3.40.640.10">
    <property type="entry name" value="Type I PLP-dependent aspartate aminotransferase-like (Major domain)"/>
    <property type="match status" value="1"/>
</dbReference>
<evidence type="ECO:0000256" key="6">
    <source>
        <dbReference type="ARBA" id="ARBA00022898"/>
    </source>
</evidence>
<dbReference type="InterPro" id="IPR000796">
    <property type="entry name" value="Asp_trans"/>
</dbReference>
<evidence type="ECO:0000256" key="2">
    <source>
        <dbReference type="ARBA" id="ARBA00007441"/>
    </source>
</evidence>
<dbReference type="PRINTS" id="PR00799">
    <property type="entry name" value="TRANSAMINASE"/>
</dbReference>
<comment type="caution">
    <text evidence="8">The sequence shown here is derived from an EMBL/GenBank/DDBJ whole genome shotgun (WGS) entry which is preliminary data.</text>
</comment>
<gene>
    <name evidence="8" type="ORF">B0I29_1311</name>
</gene>
<dbReference type="InterPro" id="IPR015422">
    <property type="entry name" value="PyrdxlP-dep_Trfase_small"/>
</dbReference>
<dbReference type="GO" id="GO:0004069">
    <property type="term" value="F:L-aspartate:2-oxoglutarate aminotransferase activity"/>
    <property type="evidence" value="ECO:0007669"/>
    <property type="project" value="TreeGrafter"/>
</dbReference>
<dbReference type="InterPro" id="IPR015424">
    <property type="entry name" value="PyrdxlP-dep_Trfase"/>
</dbReference>
<dbReference type="Gene3D" id="3.90.1150.10">
    <property type="entry name" value="Aspartate Aminotransferase, domain 1"/>
    <property type="match status" value="1"/>
</dbReference>
<dbReference type="InterPro" id="IPR004839">
    <property type="entry name" value="Aminotransferase_I/II_large"/>
</dbReference>
<accession>A0A327Z543</accession>
<dbReference type="Pfam" id="PF00155">
    <property type="entry name" value="Aminotran_1_2"/>
    <property type="match status" value="1"/>
</dbReference>
<dbReference type="GO" id="GO:0042802">
    <property type="term" value="F:identical protein binding"/>
    <property type="evidence" value="ECO:0007669"/>
    <property type="project" value="TreeGrafter"/>
</dbReference>
<reference evidence="8 9" key="1">
    <citation type="submission" date="2018-06" db="EMBL/GenBank/DDBJ databases">
        <title>Genomic Encyclopedia of Type Strains, Phase III (KMG-III): the genomes of soil and plant-associated and newly described type strains.</title>
        <authorList>
            <person name="Whitman W."/>
        </authorList>
    </citation>
    <scope>NUCLEOTIDE SEQUENCE [LARGE SCALE GENOMIC DNA]</scope>
    <source>
        <strain evidence="8 9">CGMCC 4.7090</strain>
    </source>
</reference>
<feature type="domain" description="Aminotransferase class I/classII large" evidence="7">
    <location>
        <begin position="24"/>
        <end position="377"/>
    </location>
</feature>
<proteinExistence type="inferred from homology"/>
<sequence>MLLTADPLWQLTAACADDARPERLDLIVGVYRDDSGASPVMRAVRAAELRLAQRSTSKEYAGPSGNRRFAALLTDLMLGDPALTSRTVAVQSVAGTGALRLIAELLATTGPDRTVHLGTPSYVNHAGILAAAGLRVATHPVRDMLAAVETARPGDALVIQGCCHNPSGFSMPIRQWDELSAALVRRGVVPFIDQAYFGLGDGLDADLAGMRRLLRAVGFGVVAVSGSKAWGLYSERVGAALVVGDLPGVRSELEGVRGEVPGVRGLLEGFARTSYSQPPAHGAMIVEEILGDPELTACWRSELEAMRRRLGRLRTGLASHLDMPDLAEQRGMFLSLPLTADAMERLRVDHGIYGLPSGRINLAGLPESRIPQVAEAIRLALAAE</sequence>
<evidence type="ECO:0000313" key="9">
    <source>
        <dbReference type="Proteomes" id="UP000249341"/>
    </source>
</evidence>
<comment type="similarity">
    <text evidence="2">Belongs to the class-I pyridoxal-phosphate-dependent aminotransferase family.</text>
</comment>
<keyword evidence="5 8" id="KW-0808">Transferase</keyword>
<dbReference type="GO" id="GO:0004838">
    <property type="term" value="F:L-tyrosine-2-oxoglutarate transaminase activity"/>
    <property type="evidence" value="ECO:0007669"/>
    <property type="project" value="TreeGrafter"/>
</dbReference>
<dbReference type="InterPro" id="IPR015421">
    <property type="entry name" value="PyrdxlP-dep_Trfase_major"/>
</dbReference>
<evidence type="ECO:0000256" key="4">
    <source>
        <dbReference type="ARBA" id="ARBA00022576"/>
    </source>
</evidence>
<dbReference type="RefSeq" id="WP_111655013.1">
    <property type="nucleotide sequence ID" value="NZ_JACHWI010000008.1"/>
</dbReference>
<keyword evidence="9" id="KW-1185">Reference proteome</keyword>
<dbReference type="AlphaFoldDB" id="A0A327Z543"/>
<evidence type="ECO:0000259" key="7">
    <source>
        <dbReference type="Pfam" id="PF00155"/>
    </source>
</evidence>
<dbReference type="SUPFAM" id="SSF53383">
    <property type="entry name" value="PLP-dependent transferases"/>
    <property type="match status" value="1"/>
</dbReference>
<dbReference type="OrthoDB" id="9766445at2"/>